<dbReference type="AlphaFoldDB" id="A0A653E4B9"/>
<reference evidence="1" key="1">
    <citation type="submission" date="2019-02" db="EMBL/GenBank/DDBJ databases">
        <authorList>
            <consortium name="Genoscope - CEA"/>
            <person name="William W."/>
        </authorList>
    </citation>
    <scope>NUCLEOTIDE SEQUENCE [LARGE SCALE GENOMIC DNA]</scope>
    <source>
        <strain evidence="1">YSy11</strain>
    </source>
</reference>
<dbReference type="Pfam" id="PF20116">
    <property type="entry name" value="DUF6506"/>
    <property type="match status" value="1"/>
</dbReference>
<organism evidence="1">
    <name type="scientific">Pseudomonas marincola</name>
    <dbReference type="NCBI Taxonomy" id="437900"/>
    <lineage>
        <taxon>Bacteria</taxon>
        <taxon>Pseudomonadati</taxon>
        <taxon>Pseudomonadota</taxon>
        <taxon>Gammaproteobacteria</taxon>
        <taxon>Pseudomonadales</taxon>
        <taxon>Pseudomonadaceae</taxon>
        <taxon>Pseudomonas</taxon>
    </lineage>
</organism>
<dbReference type="EMBL" id="LR215729">
    <property type="protein sequence ID" value="VEV97579.1"/>
    <property type="molecule type" value="Genomic_DNA"/>
</dbReference>
<proteinExistence type="predicted"/>
<evidence type="ECO:0000313" key="1">
    <source>
        <dbReference type="EMBL" id="VEV97579.1"/>
    </source>
</evidence>
<dbReference type="RefSeq" id="WP_150548426.1">
    <property type="nucleotide sequence ID" value="NZ_LR215729.2"/>
</dbReference>
<protein>
    <submittedName>
        <fullName evidence="1">Uncharacterized protein</fullName>
    </submittedName>
</protein>
<sequence length="99" mass="10754">MAVQRYAFIFKAPGMDFMTHNGKLESDAFSATLCGVADVEQAVMVALELLTHHVQLIELCGAFSEAETEQIRQALDGRIALGAVQYSAEDRARLLQPGA</sequence>
<accession>A0A653E4B9</accession>
<dbReference type="InterPro" id="IPR045441">
    <property type="entry name" value="DUF6506"/>
</dbReference>
<gene>
    <name evidence="1" type="ORF">PMYSY11_2534</name>
</gene>
<name>A0A653E4B9_9PSED</name>